<dbReference type="Proteomes" id="UP000247702">
    <property type="component" value="Unassembled WGS sequence"/>
</dbReference>
<protein>
    <submittedName>
        <fullName evidence="1">Uncharacterized protein</fullName>
    </submittedName>
</protein>
<dbReference type="EMBL" id="BEXD01003819">
    <property type="protein sequence ID" value="GBC02274.1"/>
    <property type="molecule type" value="Genomic_DNA"/>
</dbReference>
<name>A0A2Z6RJ76_9GLOM</name>
<sequence length="77" mass="8731">MLSLITSEITSTKMEASTITPIYVKEAKEEANGQDMDVIEIEIDLSPINSKHYLSILEDIHNTLVHSKELERNCLSR</sequence>
<evidence type="ECO:0000313" key="2">
    <source>
        <dbReference type="Proteomes" id="UP000247702"/>
    </source>
</evidence>
<evidence type="ECO:0000313" key="1">
    <source>
        <dbReference type="EMBL" id="GBC02274.1"/>
    </source>
</evidence>
<keyword evidence="2" id="KW-1185">Reference proteome</keyword>
<proteinExistence type="predicted"/>
<organism evidence="1 2">
    <name type="scientific">Rhizophagus clarus</name>
    <dbReference type="NCBI Taxonomy" id="94130"/>
    <lineage>
        <taxon>Eukaryota</taxon>
        <taxon>Fungi</taxon>
        <taxon>Fungi incertae sedis</taxon>
        <taxon>Mucoromycota</taxon>
        <taxon>Glomeromycotina</taxon>
        <taxon>Glomeromycetes</taxon>
        <taxon>Glomerales</taxon>
        <taxon>Glomeraceae</taxon>
        <taxon>Rhizophagus</taxon>
    </lineage>
</organism>
<reference evidence="1 2" key="1">
    <citation type="submission" date="2017-11" db="EMBL/GenBank/DDBJ databases">
        <title>The genome of Rhizophagus clarus HR1 reveals common genetic basis of auxotrophy among arbuscular mycorrhizal fungi.</title>
        <authorList>
            <person name="Kobayashi Y."/>
        </authorList>
    </citation>
    <scope>NUCLEOTIDE SEQUENCE [LARGE SCALE GENOMIC DNA]</scope>
    <source>
        <strain evidence="1 2">HR1</strain>
    </source>
</reference>
<dbReference type="AlphaFoldDB" id="A0A2Z6RJ76"/>
<gene>
    <name evidence="1" type="ORF">RclHR1_04530016</name>
</gene>
<accession>A0A2Z6RJ76</accession>
<dbReference type="STRING" id="94130.A0A2Z6RJ76"/>
<comment type="caution">
    <text evidence="1">The sequence shown here is derived from an EMBL/GenBank/DDBJ whole genome shotgun (WGS) entry which is preliminary data.</text>
</comment>